<gene>
    <name evidence="2" type="ORF">Goari_017504</name>
</gene>
<dbReference type="PANTHER" id="PTHR47723:SF24">
    <property type="entry name" value="RNASE H TYPE-1 DOMAIN-CONTAINING PROTEIN"/>
    <property type="match status" value="1"/>
</dbReference>
<dbReference type="Pfam" id="PF13456">
    <property type="entry name" value="RVT_3"/>
    <property type="match status" value="1"/>
</dbReference>
<sequence length="97" mass="11256">LWTEKESIFKIEVITILEGLKLAWELGFRQLEVESDHALVVEMLLSRGVANSNMSELCLVDQLMCRNWKIRFHHIPEYHNIVVDSLAKTVGFNCNEL</sequence>
<dbReference type="Proteomes" id="UP000593577">
    <property type="component" value="Unassembled WGS sequence"/>
</dbReference>
<name>A0A7J8WMV4_GOSAI</name>
<protein>
    <recommendedName>
        <fullName evidence="1">RNase H type-1 domain-containing protein</fullName>
    </recommendedName>
</protein>
<dbReference type="PANTHER" id="PTHR47723">
    <property type="entry name" value="OS05G0353850 PROTEIN"/>
    <property type="match status" value="1"/>
</dbReference>
<evidence type="ECO:0000313" key="3">
    <source>
        <dbReference type="Proteomes" id="UP000593577"/>
    </source>
</evidence>
<dbReference type="InterPro" id="IPR044730">
    <property type="entry name" value="RNase_H-like_dom_plant"/>
</dbReference>
<dbReference type="InterPro" id="IPR053151">
    <property type="entry name" value="RNase_H-like"/>
</dbReference>
<feature type="non-terminal residue" evidence="2">
    <location>
        <position position="1"/>
    </location>
</feature>
<feature type="domain" description="RNase H type-1" evidence="1">
    <location>
        <begin position="6"/>
        <end position="89"/>
    </location>
</feature>
<organism evidence="2 3">
    <name type="scientific">Gossypium aridum</name>
    <name type="common">American cotton</name>
    <name type="synonym">Erioxylum aridum</name>
    <dbReference type="NCBI Taxonomy" id="34290"/>
    <lineage>
        <taxon>Eukaryota</taxon>
        <taxon>Viridiplantae</taxon>
        <taxon>Streptophyta</taxon>
        <taxon>Embryophyta</taxon>
        <taxon>Tracheophyta</taxon>
        <taxon>Spermatophyta</taxon>
        <taxon>Magnoliopsida</taxon>
        <taxon>eudicotyledons</taxon>
        <taxon>Gunneridae</taxon>
        <taxon>Pentapetalae</taxon>
        <taxon>rosids</taxon>
        <taxon>malvids</taxon>
        <taxon>Malvales</taxon>
        <taxon>Malvaceae</taxon>
        <taxon>Malvoideae</taxon>
        <taxon>Gossypium</taxon>
    </lineage>
</organism>
<dbReference type="GO" id="GO:0004523">
    <property type="term" value="F:RNA-DNA hybrid ribonuclease activity"/>
    <property type="evidence" value="ECO:0007669"/>
    <property type="project" value="InterPro"/>
</dbReference>
<dbReference type="GO" id="GO:0003676">
    <property type="term" value="F:nucleic acid binding"/>
    <property type="evidence" value="ECO:0007669"/>
    <property type="project" value="InterPro"/>
</dbReference>
<dbReference type="SUPFAM" id="SSF53098">
    <property type="entry name" value="Ribonuclease H-like"/>
    <property type="match status" value="1"/>
</dbReference>
<reference evidence="2 3" key="1">
    <citation type="journal article" date="2019" name="Genome Biol. Evol.">
        <title>Insights into the evolution of the New World diploid cottons (Gossypium, subgenus Houzingenia) based on genome sequencing.</title>
        <authorList>
            <person name="Grover C.E."/>
            <person name="Arick M.A. 2nd"/>
            <person name="Thrash A."/>
            <person name="Conover J.L."/>
            <person name="Sanders W.S."/>
            <person name="Peterson D.G."/>
            <person name="Frelichowski J.E."/>
            <person name="Scheffler J.A."/>
            <person name="Scheffler B.E."/>
            <person name="Wendel J.F."/>
        </authorList>
    </citation>
    <scope>NUCLEOTIDE SEQUENCE [LARGE SCALE GENOMIC DNA]</scope>
    <source>
        <strain evidence="2">185</strain>
        <tissue evidence="2">Leaf</tissue>
    </source>
</reference>
<comment type="caution">
    <text evidence="2">The sequence shown here is derived from an EMBL/GenBank/DDBJ whole genome shotgun (WGS) entry which is preliminary data.</text>
</comment>
<keyword evidence="3" id="KW-1185">Reference proteome</keyword>
<proteinExistence type="predicted"/>
<accession>A0A7J8WMV4</accession>
<dbReference type="InterPro" id="IPR002156">
    <property type="entry name" value="RNaseH_domain"/>
</dbReference>
<dbReference type="InterPro" id="IPR036397">
    <property type="entry name" value="RNaseH_sf"/>
</dbReference>
<dbReference type="InterPro" id="IPR012337">
    <property type="entry name" value="RNaseH-like_sf"/>
</dbReference>
<dbReference type="Gene3D" id="3.30.420.10">
    <property type="entry name" value="Ribonuclease H-like superfamily/Ribonuclease H"/>
    <property type="match status" value="1"/>
</dbReference>
<evidence type="ECO:0000313" key="2">
    <source>
        <dbReference type="EMBL" id="MBA0675994.1"/>
    </source>
</evidence>
<dbReference type="AlphaFoldDB" id="A0A7J8WMV4"/>
<dbReference type="EMBL" id="JABFAA010000002">
    <property type="protein sequence ID" value="MBA0675994.1"/>
    <property type="molecule type" value="Genomic_DNA"/>
</dbReference>
<evidence type="ECO:0000259" key="1">
    <source>
        <dbReference type="Pfam" id="PF13456"/>
    </source>
</evidence>
<dbReference type="CDD" id="cd06222">
    <property type="entry name" value="RNase_H_like"/>
    <property type="match status" value="1"/>
</dbReference>